<dbReference type="SUPFAM" id="SSF81901">
    <property type="entry name" value="HCP-like"/>
    <property type="match status" value="1"/>
</dbReference>
<evidence type="ECO:0000313" key="2">
    <source>
        <dbReference type="Proteomes" id="UP000611629"/>
    </source>
</evidence>
<dbReference type="RefSeq" id="WP_179239320.1">
    <property type="nucleotide sequence ID" value="NZ_JACBNQ010000024.1"/>
</dbReference>
<name>A0A974BLY1_SEDHY</name>
<dbReference type="EMBL" id="JACBNQ010000024">
    <property type="protein sequence ID" value="NYB75603.1"/>
    <property type="molecule type" value="Genomic_DNA"/>
</dbReference>
<gene>
    <name evidence="1" type="ORF">HZF24_15755</name>
</gene>
<organism evidence="1 2">
    <name type="scientific">Sedimentibacter hydroxybenzoicus DSM 7310</name>
    <dbReference type="NCBI Taxonomy" id="1123245"/>
    <lineage>
        <taxon>Bacteria</taxon>
        <taxon>Bacillati</taxon>
        <taxon>Bacillota</taxon>
        <taxon>Tissierellia</taxon>
        <taxon>Sedimentibacter</taxon>
    </lineage>
</organism>
<evidence type="ECO:0000313" key="1">
    <source>
        <dbReference type="EMBL" id="NYB75603.1"/>
    </source>
</evidence>
<reference evidence="1" key="1">
    <citation type="submission" date="2020-07" db="EMBL/GenBank/DDBJ databases">
        <title>Genomic analysis of a strain of Sedimentibacter Hydroxybenzoicus DSM7310.</title>
        <authorList>
            <person name="Ma S."/>
        </authorList>
    </citation>
    <scope>NUCLEOTIDE SEQUENCE</scope>
    <source>
        <strain evidence="1">DSM 7310</strain>
    </source>
</reference>
<keyword evidence="2" id="KW-1185">Reference proteome</keyword>
<dbReference type="Gene3D" id="1.25.40.10">
    <property type="entry name" value="Tetratricopeptide repeat domain"/>
    <property type="match status" value="1"/>
</dbReference>
<protein>
    <recommendedName>
        <fullName evidence="3">Tetratricopeptide repeat-containing protein</fullName>
    </recommendedName>
</protein>
<comment type="caution">
    <text evidence="1">The sequence shown here is derived from an EMBL/GenBank/DDBJ whole genome shotgun (WGS) entry which is preliminary data.</text>
</comment>
<sequence length="721" mass="82247">MKIKIKIKTLILALLLISLTFVWGIPTATLSIAYLLENKSDKATLFFERYASYPTTSKVKGGYLYADSLLRNFPKYSIFLTGWGGGDNTSPEDVEKVKNTLAGIMNEAPKSSETVYYIDSYRMLLDLAIDVGDAEMLKEWISFGQNSSEEKIVYIADIYNAFYLHVSRDREGAKKIIAKYEGSELADVNLDILRAEIELFDGNYEKSKRLYNEFNNGSNYWPRTESVFGSMGYLDRSFWFDYIMDDFIGDNIITGTVTFEGKPMPFVEIYVQKADGGMHSRGESYIGITDENGEFETLGLRDGLYNIGIGLDSSLLSDKVLQRSNHQYTELAGNGGKVDFTFRKTFGVTLPEPGQTVNGEEFTVSWEEVEGAAYYTVEPIITDEPYKKSGTSFRSPASDKNGKGKFAENYAVFNIEMLRNQFIIRFGGDGTSIEPLTVLGAFLPGAEYPIVVNAYDDENKLITSSIPMRSYYDSIPSVIVEGKLTKGEEMILGRDYTNAIAHYENMLNSNPDDVEALKYLARIYGTGWRMEEGNIEKAYEYGKRYGDLTGDNKMLIGTFNIMSKDEIKENIEIVRLAIEQARDDIWEDEYYFLSRYYIVLRDYEAAREVLDKRDSVTDTLIYLNMYFGDYAKAAENLQSKNYYLSRLASDKIINAVRALDENHPAAGDRQVFDDFLLKLIYGVHYEKGQSLYYETVKQIEDDNIKTILYEIYLDNHWSRSY</sequence>
<dbReference type="AlphaFoldDB" id="A0A974BLY1"/>
<dbReference type="InterPro" id="IPR011990">
    <property type="entry name" value="TPR-like_helical_dom_sf"/>
</dbReference>
<dbReference type="Proteomes" id="UP000611629">
    <property type="component" value="Unassembled WGS sequence"/>
</dbReference>
<evidence type="ECO:0008006" key="3">
    <source>
        <dbReference type="Google" id="ProtNLM"/>
    </source>
</evidence>
<accession>A0A974BLY1</accession>
<proteinExistence type="predicted"/>